<dbReference type="Proteomes" id="UP000654573">
    <property type="component" value="Unassembled WGS sequence"/>
</dbReference>
<comment type="catalytic activity">
    <reaction evidence="1">
        <text>ATP + protein L-histidine = ADP + protein N-phospho-L-histidine.</text>
        <dbReference type="EC" id="2.7.13.3"/>
    </reaction>
</comment>
<dbReference type="Pfam" id="PF00512">
    <property type="entry name" value="HisKA"/>
    <property type="match status" value="1"/>
</dbReference>
<evidence type="ECO:0000256" key="1">
    <source>
        <dbReference type="ARBA" id="ARBA00000085"/>
    </source>
</evidence>
<keyword evidence="7" id="KW-0902">Two-component regulatory system</keyword>
<gene>
    <name evidence="10" type="ORF">H8S76_13425</name>
</gene>
<evidence type="ECO:0000256" key="8">
    <source>
        <dbReference type="SAM" id="Phobius"/>
    </source>
</evidence>
<dbReference type="SUPFAM" id="SSF55874">
    <property type="entry name" value="ATPase domain of HSP90 chaperone/DNA topoisomerase II/histidine kinase"/>
    <property type="match status" value="1"/>
</dbReference>
<reference evidence="10 11" key="1">
    <citation type="submission" date="2020-08" db="EMBL/GenBank/DDBJ databases">
        <title>Genome public.</title>
        <authorList>
            <person name="Liu C."/>
            <person name="Sun Q."/>
        </authorList>
    </citation>
    <scope>NUCLEOTIDE SEQUENCE [LARGE SCALE GENOMIC DNA]</scope>
    <source>
        <strain evidence="10 11">NSJ-34</strain>
    </source>
</reference>
<dbReference type="EC" id="2.7.13.3" evidence="3"/>
<dbReference type="InterPro" id="IPR003661">
    <property type="entry name" value="HisK_dim/P_dom"/>
</dbReference>
<dbReference type="PANTHER" id="PTHR45453">
    <property type="entry name" value="PHOSPHATE REGULON SENSOR PROTEIN PHOR"/>
    <property type="match status" value="1"/>
</dbReference>
<dbReference type="Gene3D" id="1.10.287.130">
    <property type="match status" value="1"/>
</dbReference>
<dbReference type="InterPro" id="IPR036890">
    <property type="entry name" value="HATPase_C_sf"/>
</dbReference>
<comment type="subcellular location">
    <subcellularLocation>
        <location evidence="2">Membrane</location>
    </subcellularLocation>
</comment>
<dbReference type="InterPro" id="IPR036097">
    <property type="entry name" value="HisK_dim/P_sf"/>
</dbReference>
<comment type="caution">
    <text evidence="10">The sequence shown here is derived from an EMBL/GenBank/DDBJ whole genome shotgun (WGS) entry which is preliminary data.</text>
</comment>
<evidence type="ECO:0000256" key="2">
    <source>
        <dbReference type="ARBA" id="ARBA00004370"/>
    </source>
</evidence>
<dbReference type="EMBL" id="JACOOU010000005">
    <property type="protein sequence ID" value="MBC5673251.1"/>
    <property type="molecule type" value="Genomic_DNA"/>
</dbReference>
<dbReference type="SMART" id="SM00387">
    <property type="entry name" value="HATPase_c"/>
    <property type="match status" value="1"/>
</dbReference>
<dbReference type="InterPro" id="IPR050351">
    <property type="entry name" value="BphY/WalK/GraS-like"/>
</dbReference>
<keyword evidence="4" id="KW-0597">Phosphoprotein</keyword>
<name>A0ABR7FFN1_9FIRM</name>
<evidence type="ECO:0000313" key="10">
    <source>
        <dbReference type="EMBL" id="MBC5673251.1"/>
    </source>
</evidence>
<dbReference type="InterPro" id="IPR003594">
    <property type="entry name" value="HATPase_dom"/>
</dbReference>
<proteinExistence type="predicted"/>
<keyword evidence="11" id="KW-1185">Reference proteome</keyword>
<feature type="transmembrane region" description="Helical" evidence="8">
    <location>
        <begin position="163"/>
        <end position="183"/>
    </location>
</feature>
<evidence type="ECO:0000313" key="11">
    <source>
        <dbReference type="Proteomes" id="UP000654573"/>
    </source>
</evidence>
<keyword evidence="8" id="KW-0472">Membrane</keyword>
<keyword evidence="8" id="KW-0812">Transmembrane</keyword>
<dbReference type="CDD" id="cd00082">
    <property type="entry name" value="HisKA"/>
    <property type="match status" value="1"/>
</dbReference>
<evidence type="ECO:0000256" key="4">
    <source>
        <dbReference type="ARBA" id="ARBA00022553"/>
    </source>
</evidence>
<dbReference type="Gene3D" id="3.30.565.10">
    <property type="entry name" value="Histidine kinase-like ATPase, C-terminal domain"/>
    <property type="match status" value="1"/>
</dbReference>
<dbReference type="InterPro" id="IPR005467">
    <property type="entry name" value="His_kinase_dom"/>
</dbReference>
<organism evidence="10 11">
    <name type="scientific">Blautia celeris</name>
    <dbReference type="NCBI Taxonomy" id="2763026"/>
    <lineage>
        <taxon>Bacteria</taxon>
        <taxon>Bacillati</taxon>
        <taxon>Bacillota</taxon>
        <taxon>Clostridia</taxon>
        <taxon>Lachnospirales</taxon>
        <taxon>Lachnospiraceae</taxon>
        <taxon>Blautia</taxon>
    </lineage>
</organism>
<sequence>MKSLWKISRRYILTAVFITVFVVFVNLAVFIYMAYTSITEGENQNSGMTVRQNMEKISSRIHRQGEGYGLSQEGYDILKETSFQWAMLLDRDGKAVWEYALPKEIPRQFGIPDVASFSRWYLEDYPVYVWRHGDGLLVFGCSKGSIVRLSTIWDGTLMRNAKWNAGIFCILNLLLLLCLALAFGYRFYKALKPVAGGIEALSKKEKVEIPEKGMIDELAAKLNQASEILCLQNSKLEQRDNARTDWIAGVSHDIRTPLALIVGYADELEKEEGLSDAQREKAAVIQQQSLVIRQLISDLNLTSKLEYHAQPLSVTEYAPAELLRECAADYYNQGLDDIYEIELQIGPKEERLRLTGDRGLLMRAFRNLVGNSIRHNPGGCTVYVKMKIAGDRAGILFSDSGPGIPESILRALKHPDSPESSRVHIMGLRIVRQIVEAHNGRVEFVKKEWEEGYAVRIYLG</sequence>
<protein>
    <recommendedName>
        <fullName evidence="3">histidine kinase</fullName>
        <ecNumber evidence="3">2.7.13.3</ecNumber>
    </recommendedName>
</protein>
<dbReference type="RefSeq" id="WP_103732553.1">
    <property type="nucleotide sequence ID" value="NZ_JACOOU010000005.1"/>
</dbReference>
<dbReference type="Pfam" id="PF02518">
    <property type="entry name" value="HATPase_c"/>
    <property type="match status" value="1"/>
</dbReference>
<dbReference type="PANTHER" id="PTHR45453:SF1">
    <property type="entry name" value="PHOSPHATE REGULON SENSOR PROTEIN PHOR"/>
    <property type="match status" value="1"/>
</dbReference>
<evidence type="ECO:0000256" key="6">
    <source>
        <dbReference type="ARBA" id="ARBA00022777"/>
    </source>
</evidence>
<dbReference type="GO" id="GO:0016301">
    <property type="term" value="F:kinase activity"/>
    <property type="evidence" value="ECO:0007669"/>
    <property type="project" value="UniProtKB-KW"/>
</dbReference>
<keyword evidence="8" id="KW-1133">Transmembrane helix</keyword>
<keyword evidence="6 10" id="KW-0418">Kinase</keyword>
<evidence type="ECO:0000256" key="7">
    <source>
        <dbReference type="ARBA" id="ARBA00023012"/>
    </source>
</evidence>
<dbReference type="SMART" id="SM00388">
    <property type="entry name" value="HisKA"/>
    <property type="match status" value="1"/>
</dbReference>
<accession>A0ABR7FFN1</accession>
<keyword evidence="5" id="KW-0808">Transferase</keyword>
<dbReference type="PROSITE" id="PS50109">
    <property type="entry name" value="HIS_KIN"/>
    <property type="match status" value="1"/>
</dbReference>
<evidence type="ECO:0000259" key="9">
    <source>
        <dbReference type="PROSITE" id="PS50109"/>
    </source>
</evidence>
<evidence type="ECO:0000256" key="3">
    <source>
        <dbReference type="ARBA" id="ARBA00012438"/>
    </source>
</evidence>
<dbReference type="SUPFAM" id="SSF47384">
    <property type="entry name" value="Homodimeric domain of signal transducing histidine kinase"/>
    <property type="match status" value="1"/>
</dbReference>
<feature type="transmembrane region" description="Helical" evidence="8">
    <location>
        <begin position="12"/>
        <end position="35"/>
    </location>
</feature>
<evidence type="ECO:0000256" key="5">
    <source>
        <dbReference type="ARBA" id="ARBA00022679"/>
    </source>
</evidence>
<feature type="domain" description="Histidine kinase" evidence="9">
    <location>
        <begin position="249"/>
        <end position="460"/>
    </location>
</feature>